<name>Q0B257_BURCM</name>
<accession>Q0B257</accession>
<dbReference type="Pfam" id="PF00698">
    <property type="entry name" value="Acyl_transf_1"/>
    <property type="match status" value="1"/>
</dbReference>
<dbReference type="InterPro" id="IPR029058">
    <property type="entry name" value="AB_hydrolase_fold"/>
</dbReference>
<dbReference type="KEGG" id="bam:Bamb_6222"/>
<dbReference type="GO" id="GO:0004312">
    <property type="term" value="F:fatty acid synthase activity"/>
    <property type="evidence" value="ECO:0007669"/>
    <property type="project" value="TreeGrafter"/>
</dbReference>
<evidence type="ECO:0000259" key="5">
    <source>
        <dbReference type="PROSITE" id="PS50075"/>
    </source>
</evidence>
<dbReference type="SMART" id="SM00823">
    <property type="entry name" value="PKS_PP"/>
    <property type="match status" value="1"/>
</dbReference>
<dbReference type="eggNOG" id="COG3321">
    <property type="taxonomic scope" value="Bacteria"/>
</dbReference>
<evidence type="ECO:0000256" key="4">
    <source>
        <dbReference type="ARBA" id="ARBA00054155"/>
    </source>
</evidence>
<dbReference type="PROSITE" id="PS52004">
    <property type="entry name" value="KS3_2"/>
    <property type="match status" value="1"/>
</dbReference>
<dbReference type="SUPFAM" id="SSF47336">
    <property type="entry name" value="ACP-like"/>
    <property type="match status" value="1"/>
</dbReference>
<evidence type="ECO:0000259" key="6">
    <source>
        <dbReference type="PROSITE" id="PS52004"/>
    </source>
</evidence>
<dbReference type="Pfam" id="PF00109">
    <property type="entry name" value="ketoacyl-synt"/>
    <property type="match status" value="1"/>
</dbReference>
<dbReference type="Pfam" id="PF02801">
    <property type="entry name" value="Ketoacyl-synt_C"/>
    <property type="match status" value="1"/>
</dbReference>
<keyword evidence="1" id="KW-0596">Phosphopantetheine</keyword>
<keyword evidence="2" id="KW-0597">Phosphoprotein</keyword>
<comment type="function">
    <text evidence="4">Involved in production of the polyketide antibiotic thailandamide.</text>
</comment>
<evidence type="ECO:0000256" key="2">
    <source>
        <dbReference type="ARBA" id="ARBA00022553"/>
    </source>
</evidence>
<dbReference type="EMBL" id="CP000442">
    <property type="protein sequence ID" value="ABI91766.1"/>
    <property type="molecule type" value="Genomic_DNA"/>
</dbReference>
<dbReference type="GO" id="GO:0031177">
    <property type="term" value="F:phosphopantetheine binding"/>
    <property type="evidence" value="ECO:0007669"/>
    <property type="project" value="InterPro"/>
</dbReference>
<reference evidence="7" key="1">
    <citation type="submission" date="2006-08" db="EMBL/GenBank/DDBJ databases">
        <title>Complete sequence of Chromosome 3 of Burkholderia cepacia AMMD.</title>
        <authorList>
            <consortium name="US DOE Joint Genome Institute"/>
            <person name="Copeland A."/>
            <person name="Lucas S."/>
            <person name="Lapidus A."/>
            <person name="Barry K."/>
            <person name="Detter J.C."/>
            <person name="Glavina del Rio T."/>
            <person name="Hammon N."/>
            <person name="Israni S."/>
            <person name="Pitluck S."/>
            <person name="Bruce D."/>
            <person name="Chain P."/>
            <person name="Malfatti S."/>
            <person name="Shin M."/>
            <person name="Vergez L."/>
            <person name="Schmutz J."/>
            <person name="Larimer F."/>
            <person name="Land M."/>
            <person name="Hauser L."/>
            <person name="Kyrpides N."/>
            <person name="Kim E."/>
            <person name="Parke J."/>
            <person name="Coenye T."/>
            <person name="Konstantinidis K."/>
            <person name="Ramette A."/>
            <person name="Tiedje J."/>
            <person name="Richardson P."/>
        </authorList>
    </citation>
    <scope>NUCLEOTIDE SEQUENCE</scope>
    <source>
        <strain evidence="7">AMMD</strain>
    </source>
</reference>
<dbReference type="GO" id="GO:0006633">
    <property type="term" value="P:fatty acid biosynthetic process"/>
    <property type="evidence" value="ECO:0007669"/>
    <property type="project" value="TreeGrafter"/>
</dbReference>
<evidence type="ECO:0000256" key="1">
    <source>
        <dbReference type="ARBA" id="ARBA00022450"/>
    </source>
</evidence>
<keyword evidence="8" id="KW-1185">Reference proteome</keyword>
<dbReference type="Pfam" id="PF00550">
    <property type="entry name" value="PP-binding"/>
    <property type="match status" value="1"/>
</dbReference>
<sequence length="1304" mass="138490">MKHSSCSENGMDRSTTHAERIAIIGMSCRFPGGASCASSYWTLLNSGRTAIRETPRERFDIDAFYSPDPAEPGTTYSRVAGYVDDPFCFDRGLFRTSAAEAIEMDPQQRWMLELAWEALENAGFAPGQLRGKNVGVFMTTGEADYGRRTVWSGDPGKITTYSKLGNLRAMAPGRVAHILGLSGPAIFVDTTCSSSLVAIHLAAQSLQAGECDVAIAGGVNLILGPEETIGVARLQAMSVSGQCRPFDANADGYIRGEGGGALVMKRLGDARTHGDRIDAVLVGSAVNSDGASNGLTAPNGAAQEAVIRRAMARAGVRPEAVAYVEAHGTGTALGDPIELSALRNVYARAVTRDKPILVGSVKSQLGHLEGAAGMAGFIKAMLILRHRQVPAQVNFATPNPRFHWEGAQLEIPRDGMPLGDGNAFVGVSGFGITGTNVHMILAEPDAAPDTAAQVARERVLTLSGRSPQARRRAASAWRAWLADTPAPMRDACHTASVRRDHFDHRVALVGTTKADFVAALDAFLAEDPTGHWHAGEQPRKPRLAFLIPGQGAWQPGIGRNLCEDNVLFRKHADACLGQLDADTAREVLDAIVGRTAEAVRHHPGQLAHFVVCYALARTWMDLGVQPDLLIGHSLGEHVAAVIGGVMSVAEGLKAVEARGRLFDTATPAGAMLAVAASVDELAARFAFGTDLFVAGINGPEQTVVSGTQAAITRVQDAMVAAGKRVSLLKTYGTPGHSPMLRSMREAFRQALEPLTLAAPAIPIVSTLTGALATDAIASVEHWLDLVEQPVRFHEALLAASDGKTIFVEVGPGAALSKLARAAAGGDWQCAVSSLADGPDGDEETESTGFAHACARLYSIGQKIAWRKLYGNAPRPAEAPGYPFERDRFELPFPEHVLAASAQGGTQHRRDIASGEVPLQHASHVAEIGTDIASVDVEQLLATLRTIAAAVTPDSVTLADDLSLVSQGLDSLALTELRVRLHQHFGRMPPISMLARGASLSTLARWFGASSGTTPIQEPVSSDTQKAADAPGDHGLLVTLRNGAGPLVALVHPVGGNVLCYQDLANGWPGDPTIVAIRHPYADQDRPPAYLSIAQLASRYRAALLAAHGTLPDVLGGWSFGGIVAHEMAAQWEAEGRTAPPLVIVDTPLHEGEFATRLRALAGDFVNEDATQVVEAWLADPRFDTMLDRDFYLADVRRRAHPATFAHISRLHAVSAVALARHRPHQVRTRIDYALANRNAGGMSGTQVTQYLRRLTGGSVAVSVFDDDHNSIVREPSARRVAAFLDGSPDATRVGFEPLAQETPA</sequence>
<feature type="domain" description="Ketosynthase family 3 (KS3)" evidence="6">
    <location>
        <begin position="18"/>
        <end position="443"/>
    </location>
</feature>
<dbReference type="Gene3D" id="3.40.47.10">
    <property type="match status" value="1"/>
</dbReference>
<dbReference type="InterPro" id="IPR020841">
    <property type="entry name" value="PKS_Beta-ketoAc_synthase_dom"/>
</dbReference>
<dbReference type="Gene3D" id="3.40.50.1820">
    <property type="entry name" value="alpha/beta hydrolase"/>
    <property type="match status" value="1"/>
</dbReference>
<dbReference type="ESTHER" id="burcm-q0b257">
    <property type="family name" value="Thioesterase"/>
</dbReference>
<dbReference type="PANTHER" id="PTHR43775:SF37">
    <property type="entry name" value="SI:DKEY-61P9.11"/>
    <property type="match status" value="1"/>
</dbReference>
<dbReference type="PANTHER" id="PTHR43775">
    <property type="entry name" value="FATTY ACID SYNTHASE"/>
    <property type="match status" value="1"/>
</dbReference>
<dbReference type="InterPro" id="IPR001227">
    <property type="entry name" value="Ac_transferase_dom_sf"/>
</dbReference>
<feature type="domain" description="Carrier" evidence="5">
    <location>
        <begin position="934"/>
        <end position="1010"/>
    </location>
</feature>
<dbReference type="InterPro" id="IPR016035">
    <property type="entry name" value="Acyl_Trfase/lysoPLipase"/>
</dbReference>
<dbReference type="Proteomes" id="UP000000662">
    <property type="component" value="Chromosome 3"/>
</dbReference>
<dbReference type="Gene3D" id="3.40.366.10">
    <property type="entry name" value="Malonyl-Coenzyme A Acyl Carrier Protein, domain 2"/>
    <property type="match status" value="1"/>
</dbReference>
<dbReference type="InterPro" id="IPR014030">
    <property type="entry name" value="Ketoacyl_synth_N"/>
</dbReference>
<gene>
    <name evidence="7" type="ordered locus">Bamb_6222</name>
</gene>
<dbReference type="SUPFAM" id="SSF52151">
    <property type="entry name" value="FabD/lysophospholipase-like"/>
    <property type="match status" value="1"/>
</dbReference>
<dbReference type="InterPro" id="IPR016039">
    <property type="entry name" value="Thiolase-like"/>
</dbReference>
<dbReference type="InterPro" id="IPR016036">
    <property type="entry name" value="Malonyl_transacylase_ACP-bd"/>
</dbReference>
<dbReference type="InterPro" id="IPR001031">
    <property type="entry name" value="Thioesterase"/>
</dbReference>
<dbReference type="InterPro" id="IPR020806">
    <property type="entry name" value="PKS_PP-bd"/>
</dbReference>
<dbReference type="InterPro" id="IPR050091">
    <property type="entry name" value="PKS_NRPS_Biosynth_Enz"/>
</dbReference>
<dbReference type="InterPro" id="IPR014031">
    <property type="entry name" value="Ketoacyl_synth_C"/>
</dbReference>
<dbReference type="SUPFAM" id="SSF53474">
    <property type="entry name" value="alpha/beta-Hydrolases"/>
    <property type="match status" value="1"/>
</dbReference>
<dbReference type="SUPFAM" id="SSF53901">
    <property type="entry name" value="Thiolase-like"/>
    <property type="match status" value="1"/>
</dbReference>
<keyword evidence="3" id="KW-0808">Transferase</keyword>
<dbReference type="FunFam" id="3.40.47.10:FF:000019">
    <property type="entry name" value="Polyketide synthase type I"/>
    <property type="match status" value="1"/>
</dbReference>
<dbReference type="Pfam" id="PF16197">
    <property type="entry name" value="KAsynt_C_assoc"/>
    <property type="match status" value="1"/>
</dbReference>
<protein>
    <submittedName>
        <fullName evidence="7">Beta-ketoacyl synthase</fullName>
    </submittedName>
</protein>
<dbReference type="Gene3D" id="3.30.70.3290">
    <property type="match status" value="1"/>
</dbReference>
<dbReference type="PROSITE" id="PS50075">
    <property type="entry name" value="CARRIER"/>
    <property type="match status" value="1"/>
</dbReference>
<proteinExistence type="predicted"/>
<dbReference type="InterPro" id="IPR036736">
    <property type="entry name" value="ACP-like_sf"/>
</dbReference>
<organism evidence="7 8">
    <name type="scientific">Burkholderia ambifaria (strain ATCC BAA-244 / DSM 16087 / CCUG 44356 / LMG 19182 / AMMD)</name>
    <name type="common">Burkholderia cepacia (strain AMMD)</name>
    <dbReference type="NCBI Taxonomy" id="339670"/>
    <lineage>
        <taxon>Bacteria</taxon>
        <taxon>Pseudomonadati</taxon>
        <taxon>Pseudomonadota</taxon>
        <taxon>Betaproteobacteria</taxon>
        <taxon>Burkholderiales</taxon>
        <taxon>Burkholderiaceae</taxon>
        <taxon>Burkholderia</taxon>
        <taxon>Burkholderia cepacia complex</taxon>
    </lineage>
</organism>
<dbReference type="SMART" id="SM00827">
    <property type="entry name" value="PKS_AT"/>
    <property type="match status" value="1"/>
</dbReference>
<dbReference type="SUPFAM" id="SSF55048">
    <property type="entry name" value="Probable ACP-binding domain of malonyl-CoA ACP transacylase"/>
    <property type="match status" value="1"/>
</dbReference>
<evidence type="ECO:0000313" key="7">
    <source>
        <dbReference type="EMBL" id="ABI91766.1"/>
    </source>
</evidence>
<evidence type="ECO:0000256" key="3">
    <source>
        <dbReference type="ARBA" id="ARBA00022679"/>
    </source>
</evidence>
<dbReference type="InterPro" id="IPR014043">
    <property type="entry name" value="Acyl_transferase_dom"/>
</dbReference>
<dbReference type="CDD" id="cd00833">
    <property type="entry name" value="PKS"/>
    <property type="match status" value="1"/>
</dbReference>
<evidence type="ECO:0000313" key="8">
    <source>
        <dbReference type="Proteomes" id="UP000000662"/>
    </source>
</evidence>
<dbReference type="Pfam" id="PF00975">
    <property type="entry name" value="Thioesterase"/>
    <property type="match status" value="1"/>
</dbReference>
<dbReference type="InterPro" id="IPR032821">
    <property type="entry name" value="PKS_assoc"/>
</dbReference>
<dbReference type="SMART" id="SM00825">
    <property type="entry name" value="PKS_KS"/>
    <property type="match status" value="1"/>
</dbReference>
<dbReference type="InterPro" id="IPR009081">
    <property type="entry name" value="PP-bd_ACP"/>
</dbReference>